<dbReference type="InterPro" id="IPR036812">
    <property type="entry name" value="NAD(P)_OxRdtase_dom_sf"/>
</dbReference>
<dbReference type="PIRSF" id="PIRSF000097">
    <property type="entry name" value="AKR"/>
    <property type="match status" value="1"/>
</dbReference>
<feature type="domain" description="NADP-dependent oxidoreductase" evidence="5">
    <location>
        <begin position="31"/>
        <end position="265"/>
    </location>
</feature>
<gene>
    <name evidence="6" type="ORF">LAQU0_S15e01530g</name>
</gene>
<name>A0A0N7MM74_9SACH</name>
<proteinExistence type="predicted"/>
<evidence type="ECO:0000256" key="3">
    <source>
        <dbReference type="PIRSR" id="PIRSR000097-2"/>
    </source>
</evidence>
<dbReference type="PRINTS" id="PR00069">
    <property type="entry name" value="ALDKETRDTASE"/>
</dbReference>
<feature type="active site" description="Proton donor" evidence="2">
    <location>
        <position position="57"/>
    </location>
</feature>
<organism evidence="6 7">
    <name type="scientific">Lachancea quebecensis</name>
    <dbReference type="NCBI Taxonomy" id="1654605"/>
    <lineage>
        <taxon>Eukaryota</taxon>
        <taxon>Fungi</taxon>
        <taxon>Dikarya</taxon>
        <taxon>Ascomycota</taxon>
        <taxon>Saccharomycotina</taxon>
        <taxon>Saccharomycetes</taxon>
        <taxon>Saccharomycetales</taxon>
        <taxon>Saccharomycetaceae</taxon>
        <taxon>Lachancea</taxon>
    </lineage>
</organism>
<dbReference type="SUPFAM" id="SSF51430">
    <property type="entry name" value="NAD(P)-linked oxidoreductase"/>
    <property type="match status" value="1"/>
</dbReference>
<dbReference type="Gene3D" id="3.20.20.100">
    <property type="entry name" value="NADP-dependent oxidoreductase domain"/>
    <property type="match status" value="1"/>
</dbReference>
<dbReference type="OrthoDB" id="416253at2759"/>
<keyword evidence="7" id="KW-1185">Reference proteome</keyword>
<sequence>MAHSININRDTRYKLNNGTQIPVIGFGVYDIPLEETAERVYTALKEGYRHIDTAVVYRNQKQAAQGVRRFLEETGTPRKEIWFTTKLWNTQQGRDATPRALEEIAADVKEYIGHVDLLLLHSPITDAQRRLETWAVLERVVQNPASSTLEIRAIGVSNFGVRHLQELLQVATVKPVVDQLELHPWLPRTELRAFLRENGILAEAYAPLTQGVRLQDPELLALEAKSSLSKTEILLRWSFLQGFAVLVKSNNPQRIRDNLAVLPAKTDSWKVSLDQELWKALDKPDSHEVATWGQKDPTEYAV</sequence>
<accession>A0A0N7MM74</accession>
<dbReference type="EMBL" id="LN890572">
    <property type="protein sequence ID" value="CUS24305.1"/>
    <property type="molecule type" value="Genomic_DNA"/>
</dbReference>
<keyword evidence="1" id="KW-0560">Oxidoreductase</keyword>
<dbReference type="PANTHER" id="PTHR43827">
    <property type="entry name" value="2,5-DIKETO-D-GLUCONIC ACID REDUCTASE"/>
    <property type="match status" value="1"/>
</dbReference>
<protein>
    <submittedName>
        <fullName evidence="6">LAQU0S15e01530g1_1</fullName>
    </submittedName>
</protein>
<evidence type="ECO:0000256" key="1">
    <source>
        <dbReference type="ARBA" id="ARBA00023002"/>
    </source>
</evidence>
<dbReference type="Proteomes" id="UP000236544">
    <property type="component" value="Unassembled WGS sequence"/>
</dbReference>
<evidence type="ECO:0000313" key="7">
    <source>
        <dbReference type="Proteomes" id="UP000236544"/>
    </source>
</evidence>
<evidence type="ECO:0000259" key="5">
    <source>
        <dbReference type="Pfam" id="PF00248"/>
    </source>
</evidence>
<dbReference type="CDD" id="cd19071">
    <property type="entry name" value="AKR_AKR1-5-like"/>
    <property type="match status" value="1"/>
</dbReference>
<evidence type="ECO:0000256" key="2">
    <source>
        <dbReference type="PIRSR" id="PIRSR000097-1"/>
    </source>
</evidence>
<dbReference type="AlphaFoldDB" id="A0A0N7MM74"/>
<dbReference type="InterPro" id="IPR023210">
    <property type="entry name" value="NADP_OxRdtase_dom"/>
</dbReference>
<feature type="site" description="Lowers pKa of active site Tyr" evidence="4">
    <location>
        <position position="86"/>
    </location>
</feature>
<dbReference type="InterPro" id="IPR020471">
    <property type="entry name" value="AKR"/>
</dbReference>
<reference evidence="7" key="1">
    <citation type="submission" date="2015-10" db="EMBL/GenBank/DDBJ databases">
        <authorList>
            <person name="Devillers H."/>
        </authorList>
    </citation>
    <scope>NUCLEOTIDE SEQUENCE [LARGE SCALE GENOMIC DNA]</scope>
</reference>
<dbReference type="Pfam" id="PF00248">
    <property type="entry name" value="Aldo_ket_red"/>
    <property type="match status" value="1"/>
</dbReference>
<dbReference type="GO" id="GO:0016616">
    <property type="term" value="F:oxidoreductase activity, acting on the CH-OH group of donors, NAD or NADP as acceptor"/>
    <property type="evidence" value="ECO:0007669"/>
    <property type="project" value="UniProtKB-ARBA"/>
</dbReference>
<evidence type="ECO:0000256" key="4">
    <source>
        <dbReference type="PIRSR" id="PIRSR000097-3"/>
    </source>
</evidence>
<dbReference type="FunFam" id="3.20.20.100:FF:000002">
    <property type="entry name" value="2,5-diketo-D-gluconic acid reductase A"/>
    <property type="match status" value="1"/>
</dbReference>
<dbReference type="PANTHER" id="PTHR43827:SF13">
    <property type="entry name" value="ALDO_KETO REDUCTASE FAMILY PROTEIN"/>
    <property type="match status" value="1"/>
</dbReference>
<evidence type="ECO:0000313" key="6">
    <source>
        <dbReference type="EMBL" id="CUS24305.1"/>
    </source>
</evidence>
<feature type="binding site" evidence="3">
    <location>
        <position position="121"/>
    </location>
    <ligand>
        <name>substrate</name>
    </ligand>
</feature>